<reference evidence="2" key="1">
    <citation type="submission" date="2020-10" db="EMBL/GenBank/DDBJ databases">
        <title>Chromosome-scale genome assembly of the Allis shad, Alosa alosa.</title>
        <authorList>
            <person name="Margot Z."/>
            <person name="Christophe K."/>
            <person name="Cabau C."/>
            <person name="Louis A."/>
            <person name="Berthelot C."/>
            <person name="Parey E."/>
            <person name="Roest Crollius H."/>
            <person name="Montfort J."/>
            <person name="Robinson-Rechavi M."/>
            <person name="Bucao C."/>
            <person name="Bouchez O."/>
            <person name="Gislard M."/>
            <person name="Lluch J."/>
            <person name="Milhes M."/>
            <person name="Lampietro C."/>
            <person name="Lopez Roques C."/>
            <person name="Donnadieu C."/>
            <person name="Braasch I."/>
            <person name="Desvignes T."/>
            <person name="Postlethwait J."/>
            <person name="Bobe J."/>
            <person name="Guiguen Y."/>
        </authorList>
    </citation>
    <scope>NUCLEOTIDE SEQUENCE</scope>
    <source>
        <strain evidence="2">M-15738</strain>
        <tissue evidence="2">Blood</tissue>
    </source>
</reference>
<feature type="region of interest" description="Disordered" evidence="1">
    <location>
        <begin position="103"/>
        <end position="145"/>
    </location>
</feature>
<sequence length="311" mass="33645">MRLSTVCAVHRPGECGQVITDTFQRSIYSDQAGGIVMPMMICIRTVPVCVTPGSSQSQFSADRELRDSTLQRLRHSHSPHTHTQSMKPAMPAAHIHRLPTKLASGQAPHQPDQASLHPGYSSRPCEPTSPSSISSSSSVSKNGSPRLKRVRFADSVGLPLSEVRVFTCQPPVDVLQRYSSVMKRAPGASGVCAGRCPLHQAMPASPQPCADFPGFRGAARPQDRALFQMHNDTLRRVNTNSQRHLTHGLPKAGNTQANAHLHAPAHGLPKAYAQPASWHRGRSSLPPPDSPPHVPSLAAQSWAWQEGMAVH</sequence>
<dbReference type="EMBL" id="JADWDJ010000012">
    <property type="protein sequence ID" value="KAG5272269.1"/>
    <property type="molecule type" value="Genomic_DNA"/>
</dbReference>
<dbReference type="Proteomes" id="UP000823561">
    <property type="component" value="Chromosome 12"/>
</dbReference>
<feature type="compositionally biased region" description="Pro residues" evidence="1">
    <location>
        <begin position="285"/>
        <end position="294"/>
    </location>
</feature>
<dbReference type="AlphaFoldDB" id="A0AAV6GAV1"/>
<organism evidence="2 3">
    <name type="scientific">Alosa alosa</name>
    <name type="common">allis shad</name>
    <dbReference type="NCBI Taxonomy" id="278164"/>
    <lineage>
        <taxon>Eukaryota</taxon>
        <taxon>Metazoa</taxon>
        <taxon>Chordata</taxon>
        <taxon>Craniata</taxon>
        <taxon>Vertebrata</taxon>
        <taxon>Euteleostomi</taxon>
        <taxon>Actinopterygii</taxon>
        <taxon>Neopterygii</taxon>
        <taxon>Teleostei</taxon>
        <taxon>Clupei</taxon>
        <taxon>Clupeiformes</taxon>
        <taxon>Clupeoidei</taxon>
        <taxon>Clupeidae</taxon>
        <taxon>Alosa</taxon>
    </lineage>
</organism>
<protein>
    <submittedName>
        <fullName evidence="2">Uncharacterized protein</fullName>
    </submittedName>
</protein>
<name>A0AAV6GAV1_9TELE</name>
<evidence type="ECO:0000313" key="2">
    <source>
        <dbReference type="EMBL" id="KAG5272269.1"/>
    </source>
</evidence>
<proteinExistence type="predicted"/>
<evidence type="ECO:0000313" key="3">
    <source>
        <dbReference type="Proteomes" id="UP000823561"/>
    </source>
</evidence>
<feature type="region of interest" description="Disordered" evidence="1">
    <location>
        <begin position="275"/>
        <end position="298"/>
    </location>
</feature>
<gene>
    <name evidence="2" type="ORF">AALO_G00163550</name>
</gene>
<keyword evidence="3" id="KW-1185">Reference proteome</keyword>
<feature type="compositionally biased region" description="Low complexity" evidence="1">
    <location>
        <begin position="129"/>
        <end position="144"/>
    </location>
</feature>
<comment type="caution">
    <text evidence="2">The sequence shown here is derived from an EMBL/GenBank/DDBJ whole genome shotgun (WGS) entry which is preliminary data.</text>
</comment>
<accession>A0AAV6GAV1</accession>
<evidence type="ECO:0000256" key="1">
    <source>
        <dbReference type="SAM" id="MobiDB-lite"/>
    </source>
</evidence>